<dbReference type="EMBL" id="JAINUF010000018">
    <property type="protein sequence ID" value="KAJ8337643.1"/>
    <property type="molecule type" value="Genomic_DNA"/>
</dbReference>
<protein>
    <submittedName>
        <fullName evidence="1">Uncharacterized protein</fullName>
    </submittedName>
</protein>
<dbReference type="OrthoDB" id="8928061at2759"/>
<keyword evidence="2" id="KW-1185">Reference proteome</keyword>
<evidence type="ECO:0000313" key="1">
    <source>
        <dbReference type="EMBL" id="KAJ8337643.1"/>
    </source>
</evidence>
<comment type="caution">
    <text evidence="1">The sequence shown here is derived from an EMBL/GenBank/DDBJ whole genome shotgun (WGS) entry which is preliminary data.</text>
</comment>
<name>A0A9Q1EF43_SYNKA</name>
<accession>A0A9Q1EF43</accession>
<dbReference type="Proteomes" id="UP001152622">
    <property type="component" value="Chromosome 18"/>
</dbReference>
<gene>
    <name evidence="1" type="ORF">SKAU_G00366090</name>
</gene>
<dbReference type="AlphaFoldDB" id="A0A9Q1EF43"/>
<sequence length="67" mass="7942">MFRFQNMIDIDAGAEQHEIIYVDEAGFNLCKRRRRGWNVIGQRATVDVSRTSWSQHLNVCCHFLQWS</sequence>
<organism evidence="1 2">
    <name type="scientific">Synaphobranchus kaupii</name>
    <name type="common">Kaup's arrowtooth eel</name>
    <dbReference type="NCBI Taxonomy" id="118154"/>
    <lineage>
        <taxon>Eukaryota</taxon>
        <taxon>Metazoa</taxon>
        <taxon>Chordata</taxon>
        <taxon>Craniata</taxon>
        <taxon>Vertebrata</taxon>
        <taxon>Euteleostomi</taxon>
        <taxon>Actinopterygii</taxon>
        <taxon>Neopterygii</taxon>
        <taxon>Teleostei</taxon>
        <taxon>Anguilliformes</taxon>
        <taxon>Synaphobranchidae</taxon>
        <taxon>Synaphobranchus</taxon>
    </lineage>
</organism>
<reference evidence="1" key="1">
    <citation type="journal article" date="2023" name="Science">
        <title>Genome structures resolve the early diversification of teleost fishes.</title>
        <authorList>
            <person name="Parey E."/>
            <person name="Louis A."/>
            <person name="Montfort J."/>
            <person name="Bouchez O."/>
            <person name="Roques C."/>
            <person name="Iampietro C."/>
            <person name="Lluch J."/>
            <person name="Castinel A."/>
            <person name="Donnadieu C."/>
            <person name="Desvignes T."/>
            <person name="Floi Bucao C."/>
            <person name="Jouanno E."/>
            <person name="Wen M."/>
            <person name="Mejri S."/>
            <person name="Dirks R."/>
            <person name="Jansen H."/>
            <person name="Henkel C."/>
            <person name="Chen W.J."/>
            <person name="Zahm M."/>
            <person name="Cabau C."/>
            <person name="Klopp C."/>
            <person name="Thompson A.W."/>
            <person name="Robinson-Rechavi M."/>
            <person name="Braasch I."/>
            <person name="Lecointre G."/>
            <person name="Bobe J."/>
            <person name="Postlethwait J.H."/>
            <person name="Berthelot C."/>
            <person name="Roest Crollius H."/>
            <person name="Guiguen Y."/>
        </authorList>
    </citation>
    <scope>NUCLEOTIDE SEQUENCE</scope>
    <source>
        <strain evidence="1">WJC10195</strain>
    </source>
</reference>
<evidence type="ECO:0000313" key="2">
    <source>
        <dbReference type="Proteomes" id="UP001152622"/>
    </source>
</evidence>
<proteinExistence type="predicted"/>